<proteinExistence type="predicted"/>
<gene>
    <name evidence="2" type="ORF">BCR15_12800</name>
</gene>
<evidence type="ECO:0000313" key="3">
    <source>
        <dbReference type="Proteomes" id="UP000093501"/>
    </source>
</evidence>
<evidence type="ECO:0000313" key="2">
    <source>
        <dbReference type="EMBL" id="OCL36953.1"/>
    </source>
</evidence>
<dbReference type="Proteomes" id="UP000093501">
    <property type="component" value="Unassembled WGS sequence"/>
</dbReference>
<comment type="caution">
    <text evidence="2">The sequence shown here is derived from an EMBL/GenBank/DDBJ whole genome shotgun (WGS) entry which is preliminary data.</text>
</comment>
<sequence length="73" mass="8177">MVTILPDPVEGLPPDPDDWPAPRPDELSEEALQNEPEEVAAVLHESPTPMEADEADLLDQRRDVEFDQEEDQG</sequence>
<feature type="region of interest" description="Disordered" evidence="1">
    <location>
        <begin position="1"/>
        <end position="37"/>
    </location>
</feature>
<accession>A0A1C0ARL7</accession>
<name>A0A1C0ARL7_9ACTN</name>
<protein>
    <submittedName>
        <fullName evidence="2">Uncharacterized protein</fullName>
    </submittedName>
</protein>
<evidence type="ECO:0000256" key="1">
    <source>
        <dbReference type="SAM" id="MobiDB-lite"/>
    </source>
</evidence>
<feature type="compositionally biased region" description="Pro residues" evidence="1">
    <location>
        <begin position="11"/>
        <end position="22"/>
    </location>
</feature>
<keyword evidence="3" id="KW-1185">Reference proteome</keyword>
<dbReference type="RefSeq" id="WP_068749936.1">
    <property type="nucleotide sequence ID" value="NZ_LR214441.1"/>
</dbReference>
<organism evidence="2 3">
    <name type="scientific">Tessaracoccus lapidicaptus</name>
    <dbReference type="NCBI Taxonomy" id="1427523"/>
    <lineage>
        <taxon>Bacteria</taxon>
        <taxon>Bacillati</taxon>
        <taxon>Actinomycetota</taxon>
        <taxon>Actinomycetes</taxon>
        <taxon>Propionibacteriales</taxon>
        <taxon>Propionibacteriaceae</taxon>
        <taxon>Tessaracoccus</taxon>
    </lineage>
</organism>
<reference evidence="3" key="1">
    <citation type="submission" date="2016-07" db="EMBL/GenBank/DDBJ databases">
        <authorList>
            <person name="Florea S."/>
            <person name="Webb J.S."/>
            <person name="Jaromczyk J."/>
            <person name="Schardl C.L."/>
        </authorList>
    </citation>
    <scope>NUCLEOTIDE SEQUENCE [LARGE SCALE GENOMIC DNA]</scope>
    <source>
        <strain evidence="3">IPBSL-7</strain>
    </source>
</reference>
<dbReference type="AlphaFoldDB" id="A0A1C0ARL7"/>
<dbReference type="EMBL" id="MBQD01000004">
    <property type="protein sequence ID" value="OCL36953.1"/>
    <property type="molecule type" value="Genomic_DNA"/>
</dbReference>